<dbReference type="CDD" id="cd00257">
    <property type="entry name" value="beta-trefoil_FSCN-like"/>
    <property type="match status" value="1"/>
</dbReference>
<sequence>MGSPGPQHPSDRTTCPGYIGGLSTALQNAVDKPLMPELLSPCTLQMGISRGLGPLTMYLFTEEGVSFQTDNDMFLSSGFNGKQYLVQVREFKDLNSKFLITLLPSGKIMLKDFRDSYVSCADKEGVFYLDTEKSIPDESCEFEVFHDGDRVLFKAFNGLFVFRNFRYHGNVIEVGRSSMDDCCRFRTGMGDLYAPSFDISDVELHDISKIVCRPYVLKKETFVNKTDEVQSHDFTFSWETRITETTQWENTWALDSKLSTSFCVLGFQGTITYNGHFQKIATVNRSIAERRSVTVDVPRRGKVTAQLVVSKMENVSLPFIASVRKHEVSGESMHFEEKGVWKGLVYDDITLETKQESEGVSCTAL</sequence>
<reference evidence="1" key="1">
    <citation type="submission" date="2023-07" db="EMBL/GenBank/DDBJ databases">
        <authorList>
            <person name="Stuckert A."/>
        </authorList>
    </citation>
    <scope>NUCLEOTIDE SEQUENCE</scope>
</reference>
<comment type="caution">
    <text evidence="1">The sequence shown here is derived from an EMBL/GenBank/DDBJ whole genome shotgun (WGS) entry which is preliminary data.</text>
</comment>
<dbReference type="Gene3D" id="2.170.15.10">
    <property type="entry name" value="Proaerolysin, chain A, domain 3"/>
    <property type="match status" value="1"/>
</dbReference>
<dbReference type="SUPFAM" id="SSF50405">
    <property type="entry name" value="Actin-crosslinking proteins"/>
    <property type="match status" value="1"/>
</dbReference>
<dbReference type="Proteomes" id="UP001176940">
    <property type="component" value="Unassembled WGS sequence"/>
</dbReference>
<keyword evidence="2" id="KW-1185">Reference proteome</keyword>
<evidence type="ECO:0000313" key="2">
    <source>
        <dbReference type="Proteomes" id="UP001176940"/>
    </source>
</evidence>
<name>A0ABN9MNP9_9NEOB</name>
<proteinExistence type="predicted"/>
<accession>A0ABN9MNP9</accession>
<dbReference type="SUPFAM" id="SSF56973">
    <property type="entry name" value="Aerolisin/ETX pore-forming domain"/>
    <property type="match status" value="1"/>
</dbReference>
<dbReference type="InterPro" id="IPR008999">
    <property type="entry name" value="Actin-crosslinking"/>
</dbReference>
<dbReference type="EMBL" id="CAUEEQ010079206">
    <property type="protein sequence ID" value="CAJ0968382.1"/>
    <property type="molecule type" value="Genomic_DNA"/>
</dbReference>
<evidence type="ECO:0000313" key="1">
    <source>
        <dbReference type="EMBL" id="CAJ0968382.1"/>
    </source>
</evidence>
<protein>
    <submittedName>
        <fullName evidence="1">Uncharacterized protein</fullName>
    </submittedName>
</protein>
<gene>
    <name evidence="1" type="ORF">RIMI_LOCUS23044959</name>
</gene>
<dbReference type="Gene3D" id="2.80.10.50">
    <property type="match status" value="1"/>
</dbReference>
<organism evidence="1 2">
    <name type="scientific">Ranitomeya imitator</name>
    <name type="common">mimic poison frog</name>
    <dbReference type="NCBI Taxonomy" id="111125"/>
    <lineage>
        <taxon>Eukaryota</taxon>
        <taxon>Metazoa</taxon>
        <taxon>Chordata</taxon>
        <taxon>Craniata</taxon>
        <taxon>Vertebrata</taxon>
        <taxon>Euteleostomi</taxon>
        <taxon>Amphibia</taxon>
        <taxon>Batrachia</taxon>
        <taxon>Anura</taxon>
        <taxon>Neobatrachia</taxon>
        <taxon>Hyloidea</taxon>
        <taxon>Dendrobatidae</taxon>
        <taxon>Dendrobatinae</taxon>
        <taxon>Ranitomeya</taxon>
    </lineage>
</organism>